<keyword evidence="5" id="KW-0378">Hydrolase</keyword>
<dbReference type="Pfam" id="PF00557">
    <property type="entry name" value="Peptidase_M24"/>
    <property type="match status" value="1"/>
</dbReference>
<keyword evidence="2 7" id="KW-0031">Aminopeptidase</keyword>
<evidence type="ECO:0000256" key="2">
    <source>
        <dbReference type="ARBA" id="ARBA00022438"/>
    </source>
</evidence>
<dbReference type="InterPro" id="IPR002467">
    <property type="entry name" value="Pept_M24A_MAP1"/>
</dbReference>
<evidence type="ECO:0000256" key="5">
    <source>
        <dbReference type="ARBA" id="ARBA00022801"/>
    </source>
</evidence>
<evidence type="ECO:0000256" key="4">
    <source>
        <dbReference type="ARBA" id="ARBA00022723"/>
    </source>
</evidence>
<accession>A0ABT9WVK8</accession>
<protein>
    <submittedName>
        <fullName evidence="7">Methionine aminopeptidase</fullName>
    </submittedName>
</protein>
<dbReference type="GO" id="GO:0004177">
    <property type="term" value="F:aminopeptidase activity"/>
    <property type="evidence" value="ECO:0007669"/>
    <property type="project" value="UniProtKB-KW"/>
</dbReference>
<evidence type="ECO:0000259" key="6">
    <source>
        <dbReference type="Pfam" id="PF00557"/>
    </source>
</evidence>
<sequence>MIGDCNPPLIIEAMREAGRIAALPHLELAVIETSLNHCLERAKSGDRLSNISHAIQTYVEAHNFSVVREYVGHGIGQELHEDPQIPHYGPRNKGPRLKPGMAIAVEPMVNTGSRYVLNTCG</sequence>
<keyword evidence="4" id="KW-0479">Metal-binding</keyword>
<dbReference type="InterPro" id="IPR001714">
    <property type="entry name" value="Pept_M24_MAP"/>
</dbReference>
<dbReference type="EMBL" id="JAUSTT010000021">
    <property type="protein sequence ID" value="MDQ0177336.1"/>
    <property type="molecule type" value="Genomic_DNA"/>
</dbReference>
<reference evidence="7 8" key="1">
    <citation type="submission" date="2023-07" db="EMBL/GenBank/DDBJ databases">
        <title>Genomic Encyclopedia of Type Strains, Phase IV (KMG-IV): sequencing the most valuable type-strain genomes for metagenomic binning, comparative biology and taxonomic classification.</title>
        <authorList>
            <person name="Goeker M."/>
        </authorList>
    </citation>
    <scope>NUCLEOTIDE SEQUENCE [LARGE SCALE GENOMIC DNA]</scope>
    <source>
        <strain evidence="7 8">DSM 23837</strain>
    </source>
</reference>
<evidence type="ECO:0000256" key="3">
    <source>
        <dbReference type="ARBA" id="ARBA00022670"/>
    </source>
</evidence>
<comment type="caution">
    <text evidence="7">The sequence shown here is derived from an EMBL/GenBank/DDBJ whole genome shotgun (WGS) entry which is preliminary data.</text>
</comment>
<dbReference type="Gene3D" id="3.90.230.10">
    <property type="entry name" value="Creatinase/methionine aminopeptidase superfamily"/>
    <property type="match status" value="1"/>
</dbReference>
<evidence type="ECO:0000313" key="7">
    <source>
        <dbReference type="EMBL" id="MDQ0177336.1"/>
    </source>
</evidence>
<dbReference type="PROSITE" id="PS00680">
    <property type="entry name" value="MAP_1"/>
    <property type="match status" value="1"/>
</dbReference>
<feature type="domain" description="Peptidase M24" evidence="6">
    <location>
        <begin position="31"/>
        <end position="110"/>
    </location>
</feature>
<dbReference type="SUPFAM" id="SSF55920">
    <property type="entry name" value="Creatinase/aminopeptidase"/>
    <property type="match status" value="1"/>
</dbReference>
<keyword evidence="8" id="KW-1185">Reference proteome</keyword>
<evidence type="ECO:0000313" key="8">
    <source>
        <dbReference type="Proteomes" id="UP001223586"/>
    </source>
</evidence>
<gene>
    <name evidence="7" type="ORF">J2S08_003215</name>
</gene>
<organism evidence="7 8">
    <name type="scientific">Bacillus chungangensis</name>
    <dbReference type="NCBI Taxonomy" id="587633"/>
    <lineage>
        <taxon>Bacteria</taxon>
        <taxon>Bacillati</taxon>
        <taxon>Bacillota</taxon>
        <taxon>Bacilli</taxon>
        <taxon>Bacillales</taxon>
        <taxon>Bacillaceae</taxon>
        <taxon>Bacillus</taxon>
    </lineage>
</organism>
<dbReference type="Proteomes" id="UP001223586">
    <property type="component" value="Unassembled WGS sequence"/>
</dbReference>
<keyword evidence="3" id="KW-0645">Protease</keyword>
<dbReference type="PANTHER" id="PTHR43330">
    <property type="entry name" value="METHIONINE AMINOPEPTIDASE"/>
    <property type="match status" value="1"/>
</dbReference>
<name>A0ABT9WVK8_9BACI</name>
<comment type="function">
    <text evidence="1">Removes the N-terminal methionine from nascent proteins. The N-terminal methionine is often cleaved when the second residue in the primary sequence is small and uncharged (Met-Ala-, Cys, Gly, Pro, Ser, Thr, or Val). Requires deformylation of the N(alpha)-formylated initiator methionine before it can be hydrolyzed.</text>
</comment>
<dbReference type="InterPro" id="IPR000994">
    <property type="entry name" value="Pept_M24"/>
</dbReference>
<dbReference type="PANTHER" id="PTHR43330:SF27">
    <property type="entry name" value="METHIONINE AMINOPEPTIDASE"/>
    <property type="match status" value="1"/>
</dbReference>
<proteinExistence type="predicted"/>
<dbReference type="InterPro" id="IPR036005">
    <property type="entry name" value="Creatinase/aminopeptidase-like"/>
</dbReference>
<dbReference type="PRINTS" id="PR00599">
    <property type="entry name" value="MAPEPTIDASE"/>
</dbReference>
<evidence type="ECO:0000256" key="1">
    <source>
        <dbReference type="ARBA" id="ARBA00002521"/>
    </source>
</evidence>